<dbReference type="GO" id="GO:0005765">
    <property type="term" value="C:lysosomal membrane"/>
    <property type="evidence" value="ECO:0007669"/>
    <property type="project" value="TreeGrafter"/>
</dbReference>
<keyword evidence="12" id="KW-0560">Oxidoreductase</keyword>
<feature type="region of interest" description="Disordered" evidence="21">
    <location>
        <begin position="225"/>
        <end position="277"/>
    </location>
</feature>
<dbReference type="PANTHER" id="PTHR10106">
    <property type="entry name" value="CYTOCHROME B561-RELATED"/>
    <property type="match status" value="1"/>
</dbReference>
<dbReference type="PROSITE" id="PS50939">
    <property type="entry name" value="CYTOCHROME_B561"/>
    <property type="match status" value="1"/>
</dbReference>
<feature type="transmembrane region" description="Helical" evidence="22">
    <location>
        <begin position="7"/>
        <end position="30"/>
    </location>
</feature>
<dbReference type="OrthoDB" id="907479at2759"/>
<dbReference type="GO" id="GO:0140571">
    <property type="term" value="F:transmembrane ascorbate ferrireductase activity"/>
    <property type="evidence" value="ECO:0007669"/>
    <property type="project" value="UniProtKB-EC"/>
</dbReference>
<gene>
    <name evidence="24" type="primary">CYBRD1</name>
    <name evidence="24" type="synonym">LOC114655375</name>
</gene>
<evidence type="ECO:0000256" key="3">
    <source>
        <dbReference type="ARBA" id="ARBA00011738"/>
    </source>
</evidence>
<keyword evidence="6" id="KW-0349">Heme</keyword>
<dbReference type="Gene3D" id="1.20.120.1770">
    <property type="match status" value="1"/>
</dbReference>
<evidence type="ECO:0000256" key="14">
    <source>
        <dbReference type="ARBA" id="ARBA00023136"/>
    </source>
</evidence>
<dbReference type="Ensembl" id="ENSECRT00000014556.1">
    <property type="protein sequence ID" value="ENSECRP00000014307.1"/>
    <property type="gene ID" value="ENSECRG00000009555.1"/>
</dbReference>
<evidence type="ECO:0000256" key="15">
    <source>
        <dbReference type="ARBA" id="ARBA00024225"/>
    </source>
</evidence>
<feature type="transmembrane region" description="Helical" evidence="22">
    <location>
        <begin position="50"/>
        <end position="71"/>
    </location>
</feature>
<comment type="subunit">
    <text evidence="3">Homodimer.</text>
</comment>
<evidence type="ECO:0000256" key="10">
    <source>
        <dbReference type="ARBA" id="ARBA00022982"/>
    </source>
</evidence>
<keyword evidence="9" id="KW-1278">Translocase</keyword>
<comment type="cofactor">
    <cofactor evidence="1">
        <name>heme b</name>
        <dbReference type="ChEBI" id="CHEBI:60344"/>
    </cofactor>
</comment>
<dbReference type="EC" id="7.2.1.3" evidence="15"/>
<dbReference type="InterPro" id="IPR043205">
    <property type="entry name" value="CYB561/CYBRD1-like"/>
</dbReference>
<evidence type="ECO:0000256" key="9">
    <source>
        <dbReference type="ARBA" id="ARBA00022967"/>
    </source>
</evidence>
<keyword evidence="13" id="KW-0408">Iron</keyword>
<evidence type="ECO:0000256" key="2">
    <source>
        <dbReference type="ARBA" id="ARBA00004424"/>
    </source>
</evidence>
<evidence type="ECO:0000256" key="17">
    <source>
        <dbReference type="ARBA" id="ARBA00031718"/>
    </source>
</evidence>
<evidence type="ECO:0000256" key="7">
    <source>
        <dbReference type="ARBA" id="ARBA00022692"/>
    </source>
</evidence>
<evidence type="ECO:0000256" key="19">
    <source>
        <dbReference type="ARBA" id="ARBA00048457"/>
    </source>
</evidence>
<keyword evidence="5" id="KW-1003">Cell membrane</keyword>
<evidence type="ECO:0000256" key="6">
    <source>
        <dbReference type="ARBA" id="ARBA00022617"/>
    </source>
</evidence>
<dbReference type="Pfam" id="PF03188">
    <property type="entry name" value="Cytochrom_B561"/>
    <property type="match status" value="1"/>
</dbReference>
<organism evidence="24 25">
    <name type="scientific">Erpetoichthys calabaricus</name>
    <name type="common">Rope fish</name>
    <name type="synonym">Calamoichthys calabaricus</name>
    <dbReference type="NCBI Taxonomy" id="27687"/>
    <lineage>
        <taxon>Eukaryota</taxon>
        <taxon>Metazoa</taxon>
        <taxon>Chordata</taxon>
        <taxon>Craniata</taxon>
        <taxon>Vertebrata</taxon>
        <taxon>Euteleostomi</taxon>
        <taxon>Actinopterygii</taxon>
        <taxon>Polypteriformes</taxon>
        <taxon>Polypteridae</taxon>
        <taxon>Erpetoichthys</taxon>
    </lineage>
</organism>
<keyword evidence="8" id="KW-0479">Metal-binding</keyword>
<reference evidence="24" key="2">
    <citation type="submission" date="2025-08" db="UniProtKB">
        <authorList>
            <consortium name="Ensembl"/>
        </authorList>
    </citation>
    <scope>IDENTIFICATION</scope>
</reference>
<dbReference type="InterPro" id="IPR006593">
    <property type="entry name" value="Cyt_b561/ferric_Rdtase_TM"/>
</dbReference>
<dbReference type="PANTHER" id="PTHR10106:SF12">
    <property type="entry name" value="PLASMA MEMBRANE ASCORBATE-DEPENDENT REDUCTASE CYBRD1"/>
    <property type="match status" value="1"/>
</dbReference>
<feature type="transmembrane region" description="Helical" evidence="22">
    <location>
        <begin position="117"/>
        <end position="142"/>
    </location>
</feature>
<accession>A0A8C4SA00</accession>
<keyword evidence="10" id="KW-0249">Electron transport</keyword>
<comment type="subcellular location">
    <subcellularLocation>
        <location evidence="2">Apical cell membrane</location>
        <topology evidence="2">Multi-pass membrane protein</topology>
    </subcellularLocation>
</comment>
<dbReference type="GO" id="GO:0016324">
    <property type="term" value="C:apical plasma membrane"/>
    <property type="evidence" value="ECO:0007669"/>
    <property type="project" value="UniProtKB-SubCell"/>
</dbReference>
<feature type="domain" description="Cytochrome b561" evidence="23">
    <location>
        <begin position="13"/>
        <end position="218"/>
    </location>
</feature>
<keyword evidence="11 22" id="KW-1133">Transmembrane helix</keyword>
<evidence type="ECO:0000256" key="18">
    <source>
        <dbReference type="ARBA" id="ARBA00047447"/>
    </source>
</evidence>
<evidence type="ECO:0000256" key="4">
    <source>
        <dbReference type="ARBA" id="ARBA00022448"/>
    </source>
</evidence>
<evidence type="ECO:0000256" key="1">
    <source>
        <dbReference type="ARBA" id="ARBA00001970"/>
    </source>
</evidence>
<keyword evidence="4" id="KW-0813">Transport</keyword>
<evidence type="ECO:0000313" key="24">
    <source>
        <dbReference type="Ensembl" id="ENSECRP00000014307.1"/>
    </source>
</evidence>
<comment type="catalytic activity">
    <reaction evidence="20">
        <text>Cu(2+)(out) + L-ascorbate(in) = Cu(+)(out) + monodehydro-L-ascorbate radical(in) + H(+)</text>
        <dbReference type="Rhea" id="RHEA:66656"/>
        <dbReference type="ChEBI" id="CHEBI:15378"/>
        <dbReference type="ChEBI" id="CHEBI:29036"/>
        <dbReference type="ChEBI" id="CHEBI:38290"/>
        <dbReference type="ChEBI" id="CHEBI:49552"/>
        <dbReference type="ChEBI" id="CHEBI:59513"/>
    </reaction>
    <physiologicalReaction direction="left-to-right" evidence="20">
        <dbReference type="Rhea" id="RHEA:66657"/>
    </physiologicalReaction>
</comment>
<evidence type="ECO:0000256" key="12">
    <source>
        <dbReference type="ARBA" id="ARBA00023002"/>
    </source>
</evidence>
<evidence type="ECO:0000256" key="16">
    <source>
        <dbReference type="ARBA" id="ARBA00024244"/>
    </source>
</evidence>
<reference evidence="24" key="3">
    <citation type="submission" date="2025-09" db="UniProtKB">
        <authorList>
            <consortium name="Ensembl"/>
        </authorList>
    </citation>
    <scope>IDENTIFICATION</scope>
</reference>
<evidence type="ECO:0000259" key="23">
    <source>
        <dbReference type="PROSITE" id="PS50939"/>
    </source>
</evidence>
<evidence type="ECO:0000256" key="11">
    <source>
        <dbReference type="ARBA" id="ARBA00022989"/>
    </source>
</evidence>
<protein>
    <recommendedName>
        <fullName evidence="16">Plasma membrane ascorbate-dependent reductase CYBRD1</fullName>
        <ecNumber evidence="15">7.2.1.3</ecNumber>
    </recommendedName>
    <alternativeName>
        <fullName evidence="17">Cytochrome b reductase 1</fullName>
    </alternativeName>
</protein>
<dbReference type="SMART" id="SM00665">
    <property type="entry name" value="B561"/>
    <property type="match status" value="1"/>
</dbReference>
<reference evidence="24" key="1">
    <citation type="submission" date="2021-06" db="EMBL/GenBank/DDBJ databases">
        <authorList>
            <consortium name="Wellcome Sanger Institute Data Sharing"/>
        </authorList>
    </citation>
    <scope>NUCLEOTIDE SEQUENCE [LARGE SCALE GENOMIC DNA]</scope>
</reference>
<evidence type="ECO:0000256" key="13">
    <source>
        <dbReference type="ARBA" id="ARBA00023004"/>
    </source>
</evidence>
<comment type="catalytic activity">
    <reaction evidence="18">
        <text>monodehydro-L-ascorbate radical(out) + L-ascorbate(in) = monodehydro-L-ascorbate radical(in) + L-ascorbate(out)</text>
        <dbReference type="Rhea" id="RHEA:66524"/>
        <dbReference type="ChEBI" id="CHEBI:38290"/>
        <dbReference type="ChEBI" id="CHEBI:59513"/>
    </reaction>
    <physiologicalReaction direction="left-to-right" evidence="18">
        <dbReference type="Rhea" id="RHEA:66525"/>
    </physiologicalReaction>
</comment>
<proteinExistence type="predicted"/>
<evidence type="ECO:0000313" key="25">
    <source>
        <dbReference type="Proteomes" id="UP000694620"/>
    </source>
</evidence>
<feature type="transmembrane region" description="Helical" evidence="22">
    <location>
        <begin position="196"/>
        <end position="217"/>
    </location>
</feature>
<keyword evidence="25" id="KW-1185">Reference proteome</keyword>
<evidence type="ECO:0000256" key="22">
    <source>
        <dbReference type="SAM" id="Phobius"/>
    </source>
</evidence>
<evidence type="ECO:0000256" key="20">
    <source>
        <dbReference type="ARBA" id="ARBA00049459"/>
    </source>
</evidence>
<evidence type="ECO:0000256" key="5">
    <source>
        <dbReference type="ARBA" id="ARBA00022475"/>
    </source>
</evidence>
<feature type="transmembrane region" description="Helical" evidence="22">
    <location>
        <begin position="154"/>
        <end position="176"/>
    </location>
</feature>
<evidence type="ECO:0000256" key="8">
    <source>
        <dbReference type="ARBA" id="ARBA00022723"/>
    </source>
</evidence>
<dbReference type="Proteomes" id="UP000694620">
    <property type="component" value="Chromosome 8"/>
</dbReference>
<keyword evidence="14 22" id="KW-0472">Membrane</keyword>
<feature type="compositionally biased region" description="Basic and acidic residues" evidence="21">
    <location>
        <begin position="257"/>
        <end position="277"/>
    </location>
</feature>
<evidence type="ECO:0000256" key="21">
    <source>
        <dbReference type="SAM" id="MobiDB-lite"/>
    </source>
</evidence>
<feature type="transmembrane region" description="Helical" evidence="22">
    <location>
        <begin position="83"/>
        <end position="105"/>
    </location>
</feature>
<dbReference type="GeneTree" id="ENSGT00950000183197"/>
<keyword evidence="7 22" id="KW-0812">Transmembrane</keyword>
<dbReference type="FunFam" id="1.20.120.1770:FF:000001">
    <property type="entry name" value="Cytochrome b reductase 1"/>
    <property type="match status" value="1"/>
</dbReference>
<name>A0A8C4SA00_ERPCA</name>
<sequence length="277" mass="30807">MENYRKFLLLLALSVLIGFVSVLFVLVWVFKWREGLGWDGGAAEFNWHPVLAVTGFIFIQGIAIVVYRLPWTWRCSKPMMKSIHAGLNALAFTLMVISAVAVFDFHNAKNIPDMYSLHSWIGLLVVILHSIQLLLGVCIYLLPSAPAFIRTAAMPLHVYSGIFIFGAAVATALMGITEKLIFSLKDPPYKNSPPEAVFVNMLGLFIVVYGALILWMVTRPQWKRPGEQTSATRESAANEEDSTMAENGAFGNANVEHGGDTRKRNLKVDEMGQRSTM</sequence>
<dbReference type="AlphaFoldDB" id="A0A8C4SA00"/>
<comment type="catalytic activity">
    <reaction evidence="19">
        <text>Fe(3+)(out) + L-ascorbate(in) = monodehydro-L-ascorbate radical(in) + Fe(2+)(out) + H(+)</text>
        <dbReference type="Rhea" id="RHEA:30403"/>
        <dbReference type="ChEBI" id="CHEBI:15378"/>
        <dbReference type="ChEBI" id="CHEBI:29033"/>
        <dbReference type="ChEBI" id="CHEBI:29034"/>
        <dbReference type="ChEBI" id="CHEBI:38290"/>
        <dbReference type="ChEBI" id="CHEBI:59513"/>
        <dbReference type="EC" id="7.2.1.3"/>
    </reaction>
    <physiologicalReaction direction="left-to-right" evidence="19">
        <dbReference type="Rhea" id="RHEA:30404"/>
    </physiologicalReaction>
</comment>
<dbReference type="GO" id="GO:0046872">
    <property type="term" value="F:metal ion binding"/>
    <property type="evidence" value="ECO:0007669"/>
    <property type="project" value="UniProtKB-KW"/>
</dbReference>